<evidence type="ECO:0008006" key="3">
    <source>
        <dbReference type="Google" id="ProtNLM"/>
    </source>
</evidence>
<accession>A0ABX1YQ57</accession>
<evidence type="ECO:0000313" key="1">
    <source>
        <dbReference type="EMBL" id="NOU83200.1"/>
    </source>
</evidence>
<proteinExistence type="predicted"/>
<sequence>MKETAEPVNKEMNHLQLLIQRMAGLESRYDPGICMLRSPFSSPGYHTTLNQAEFIHSTRDSLSYALGLLDTELARYEQRAFDIIRQVISLQDTDRSHATFGIWSWFYEEPLHQMAPPDWNWADFCGSRLVQAIARHGYRFPDGLREDMIHSIDYACEAIIRRNVGPDYTNIAIIGAFVTRIAGEQLGREDYAAYGLERLRKLYAHTMEHGAFKEYNSPVYTYIAILELSKLQSETTDSTVKALTGELLDLTWKTVAGYYHPATAQWSGPHSRSYGALLNEQSKAFLQMATGGAVKFFPWKELPYEEEWYRSGIHCPPAYLAGFTSPETKEVRQLLEGEGKGEGQMDGGKWAVTYMTPQFSIGSFTHSDLWNQRRPLVVYADNHGQPAYIRLRCLHDGYDYCSARFKSLQEAGHLLFGVDFITDGGDTHPNLDRTGGIIEAADLRLRLEIGGCLDGIIAGPTEEGAGIIIGGTAFNLTTWFAAFSGHAGAVRSWAWEIHNAEDSINIDMILYTGPSRSIDFTSLQQAALVFSLEVQPEEEDEVYAEPVLEMTDDGRGLRVNSSGRDGGFLLQLNPGPAK</sequence>
<keyword evidence="2" id="KW-1185">Reference proteome</keyword>
<comment type="caution">
    <text evidence="1">The sequence shown here is derived from an EMBL/GenBank/DDBJ whole genome shotgun (WGS) entry which is preliminary data.</text>
</comment>
<dbReference type="Proteomes" id="UP000596857">
    <property type="component" value="Unassembled WGS sequence"/>
</dbReference>
<dbReference type="RefSeq" id="WP_171720404.1">
    <property type="nucleotide sequence ID" value="NZ_WHOB01000089.1"/>
</dbReference>
<dbReference type="PANTHER" id="PTHR40616:SF1">
    <property type="entry name" value="LINALOOL DEHYDRATASE_ISOMERASE DOMAIN-CONTAINING PROTEIN"/>
    <property type="match status" value="1"/>
</dbReference>
<reference evidence="1 2" key="1">
    <citation type="submission" date="2019-10" db="EMBL/GenBank/DDBJ databases">
        <title>Description of Paenibacillus terricola sp. nov.</title>
        <authorList>
            <person name="Carlier A."/>
            <person name="Qi S."/>
        </authorList>
    </citation>
    <scope>NUCLEOTIDE SEQUENCE [LARGE SCALE GENOMIC DNA]</scope>
    <source>
        <strain evidence="1 2">LMG 31459</strain>
    </source>
</reference>
<protein>
    <recommendedName>
        <fullName evidence="3">Heparin-sulfate lyase N-terminal domain-containing protein</fullName>
    </recommendedName>
</protein>
<name>A0ABX1YQ57_9BACL</name>
<dbReference type="PANTHER" id="PTHR40616">
    <property type="entry name" value="LINALOOL DEHYDRATASE_ISOMERASE DOMAIN-CONTAINING PROTEIN"/>
    <property type="match status" value="1"/>
</dbReference>
<evidence type="ECO:0000313" key="2">
    <source>
        <dbReference type="Proteomes" id="UP000596857"/>
    </source>
</evidence>
<organism evidence="1 2">
    <name type="scientific">Paenibacillus phytohabitans</name>
    <dbReference type="NCBI Taxonomy" id="2654978"/>
    <lineage>
        <taxon>Bacteria</taxon>
        <taxon>Bacillati</taxon>
        <taxon>Bacillota</taxon>
        <taxon>Bacilli</taxon>
        <taxon>Bacillales</taxon>
        <taxon>Paenibacillaceae</taxon>
        <taxon>Paenibacillus</taxon>
    </lineage>
</organism>
<gene>
    <name evidence="1" type="ORF">GC101_30505</name>
</gene>
<dbReference type="EMBL" id="WHOB01000089">
    <property type="protein sequence ID" value="NOU83200.1"/>
    <property type="molecule type" value="Genomic_DNA"/>
</dbReference>